<protein>
    <recommendedName>
        <fullName evidence="3">CARDB domain-containing protein</fullName>
    </recommendedName>
</protein>
<feature type="chain" id="PRO_5026358570" description="CARDB domain-containing protein" evidence="2">
    <location>
        <begin position="25"/>
        <end position="344"/>
    </location>
</feature>
<feature type="region of interest" description="Disordered" evidence="1">
    <location>
        <begin position="84"/>
        <end position="107"/>
    </location>
</feature>
<dbReference type="Pfam" id="PF07705">
    <property type="entry name" value="CARDB"/>
    <property type="match status" value="1"/>
</dbReference>
<dbReference type="InterPro" id="IPR011635">
    <property type="entry name" value="CARDB"/>
</dbReference>
<organism evidence="4 5">
    <name type="scientific">Nocardioides anomalus</name>
    <dbReference type="NCBI Taxonomy" id="2712223"/>
    <lineage>
        <taxon>Bacteria</taxon>
        <taxon>Bacillati</taxon>
        <taxon>Actinomycetota</taxon>
        <taxon>Actinomycetes</taxon>
        <taxon>Propionibacteriales</taxon>
        <taxon>Nocardioidaceae</taxon>
        <taxon>Nocardioides</taxon>
    </lineage>
</organism>
<feature type="region of interest" description="Disordered" evidence="1">
    <location>
        <begin position="160"/>
        <end position="179"/>
    </location>
</feature>
<dbReference type="AlphaFoldDB" id="A0A6G6W885"/>
<keyword evidence="2" id="KW-0732">Signal</keyword>
<accession>A0A6G6W885</accession>
<evidence type="ECO:0000259" key="3">
    <source>
        <dbReference type="Pfam" id="PF07705"/>
    </source>
</evidence>
<feature type="signal peptide" evidence="2">
    <location>
        <begin position="1"/>
        <end position="24"/>
    </location>
</feature>
<evidence type="ECO:0000256" key="2">
    <source>
        <dbReference type="SAM" id="SignalP"/>
    </source>
</evidence>
<dbReference type="KEGG" id="nano:G5V58_00315"/>
<evidence type="ECO:0000256" key="1">
    <source>
        <dbReference type="SAM" id="MobiDB-lite"/>
    </source>
</evidence>
<proteinExistence type="predicted"/>
<dbReference type="GO" id="GO:0005975">
    <property type="term" value="P:carbohydrate metabolic process"/>
    <property type="evidence" value="ECO:0007669"/>
    <property type="project" value="UniProtKB-ARBA"/>
</dbReference>
<reference evidence="4 5" key="1">
    <citation type="submission" date="2020-02" db="EMBL/GenBank/DDBJ databases">
        <title>Full genome sequence of Nocardioides sp. R-3366.</title>
        <authorList>
            <person name="Im W.-T."/>
        </authorList>
    </citation>
    <scope>NUCLEOTIDE SEQUENCE [LARGE SCALE GENOMIC DNA]</scope>
    <source>
        <strain evidence="4 5">R-3366</strain>
    </source>
</reference>
<feature type="domain" description="CARDB" evidence="3">
    <location>
        <begin position="32"/>
        <end position="98"/>
    </location>
</feature>
<dbReference type="RefSeq" id="WP_165227741.1">
    <property type="nucleotide sequence ID" value="NZ_CP049257.1"/>
</dbReference>
<evidence type="ECO:0000313" key="4">
    <source>
        <dbReference type="EMBL" id="QIG41419.1"/>
    </source>
</evidence>
<dbReference type="InterPro" id="IPR013783">
    <property type="entry name" value="Ig-like_fold"/>
</dbReference>
<sequence>MTKTRTLLALAAAAALLAPTGAVAKPHQHQVPDLAVMDVAVNRTSAAPGETLTATATVANRGKARAKAATVTYYLTQNDVRSPGDAARASSRVAKLKPRKKLPSGPVTITIPPGTVAGGYHVVACLSGKSTGTKGNDCRASATIAVSAVLRGTLAGTLTVSKGSSRDESGPGTISTESSSDVVTINLGVDVDESRAGDWQQFKATSSRYDYSGTHSRISQDTYCRDETQDSSVGSGAIVQNGDPYYDMLYAQFARTDHSQISVLVNLPYSRSGTRTTTPMDDRFGCDATSTTTGPTRAVATVDLRLTQTRREGDRITYRVTTAVGAESVPEWKTWSGEVTLTLR</sequence>
<dbReference type="Proteomes" id="UP000502996">
    <property type="component" value="Chromosome"/>
</dbReference>
<name>A0A6G6W885_9ACTN</name>
<dbReference type="EMBL" id="CP049257">
    <property type="protein sequence ID" value="QIG41419.1"/>
    <property type="molecule type" value="Genomic_DNA"/>
</dbReference>
<evidence type="ECO:0000313" key="5">
    <source>
        <dbReference type="Proteomes" id="UP000502996"/>
    </source>
</evidence>
<dbReference type="Gene3D" id="2.60.40.10">
    <property type="entry name" value="Immunoglobulins"/>
    <property type="match status" value="1"/>
</dbReference>
<gene>
    <name evidence="4" type="ORF">G5V58_00315</name>
</gene>
<keyword evidence="5" id="KW-1185">Reference proteome</keyword>